<comment type="pathway">
    <text evidence="1 5">Protein modification; protein lipoylation via endogenous pathway; protein N(6)-(lipoyl)lysine from octanoyl-[acyl-carrier-protein]: step 1/2.</text>
</comment>
<evidence type="ECO:0000256" key="7">
    <source>
        <dbReference type="PIRSR" id="PIRSR016262-2"/>
    </source>
</evidence>
<comment type="similarity">
    <text evidence="2 5">Belongs to the LipB family.</text>
</comment>
<dbReference type="Gene3D" id="3.30.930.10">
    <property type="entry name" value="Bira Bifunctional Protein, Domain 2"/>
    <property type="match status" value="1"/>
</dbReference>
<dbReference type="NCBIfam" id="TIGR00214">
    <property type="entry name" value="lipB"/>
    <property type="match status" value="1"/>
</dbReference>
<dbReference type="PIRSF" id="PIRSF016262">
    <property type="entry name" value="LPLase"/>
    <property type="match status" value="1"/>
</dbReference>
<dbReference type="EMBL" id="MU251243">
    <property type="protein sequence ID" value="KAG9258571.1"/>
    <property type="molecule type" value="Genomic_DNA"/>
</dbReference>
<feature type="domain" description="BPL/LPL catalytic" evidence="9">
    <location>
        <begin position="85"/>
        <end position="300"/>
    </location>
</feature>
<comment type="catalytic activity">
    <reaction evidence="5">
        <text>octanoyl-[ACP] + L-lysyl-[protein] = N(6)-octanoyl-L-lysyl-[protein] + holo-[ACP] + H(+)</text>
        <dbReference type="Rhea" id="RHEA:17665"/>
        <dbReference type="Rhea" id="RHEA-COMP:9636"/>
        <dbReference type="Rhea" id="RHEA-COMP:9685"/>
        <dbReference type="Rhea" id="RHEA-COMP:9752"/>
        <dbReference type="Rhea" id="RHEA-COMP:9928"/>
        <dbReference type="ChEBI" id="CHEBI:15378"/>
        <dbReference type="ChEBI" id="CHEBI:29969"/>
        <dbReference type="ChEBI" id="CHEBI:64479"/>
        <dbReference type="ChEBI" id="CHEBI:78463"/>
        <dbReference type="ChEBI" id="CHEBI:78809"/>
        <dbReference type="EC" id="2.3.1.181"/>
    </reaction>
</comment>
<evidence type="ECO:0000256" key="4">
    <source>
        <dbReference type="ARBA" id="ARBA00023315"/>
    </source>
</evidence>
<evidence type="ECO:0000256" key="6">
    <source>
        <dbReference type="PIRSR" id="PIRSR016262-1"/>
    </source>
</evidence>
<evidence type="ECO:0000256" key="8">
    <source>
        <dbReference type="PIRSR" id="PIRSR016262-3"/>
    </source>
</evidence>
<dbReference type="PANTHER" id="PTHR10993">
    <property type="entry name" value="OCTANOYLTRANSFERASE"/>
    <property type="match status" value="1"/>
</dbReference>
<proteinExistence type="inferred from homology"/>
<evidence type="ECO:0000256" key="5">
    <source>
        <dbReference type="PIRNR" id="PIRNR016262"/>
    </source>
</evidence>
<dbReference type="PROSITE" id="PS51733">
    <property type="entry name" value="BPL_LPL_CATALYTIC"/>
    <property type="match status" value="1"/>
</dbReference>
<organism evidence="10 11">
    <name type="scientific">Emericellopsis atlantica</name>
    <dbReference type="NCBI Taxonomy" id="2614577"/>
    <lineage>
        <taxon>Eukaryota</taxon>
        <taxon>Fungi</taxon>
        <taxon>Dikarya</taxon>
        <taxon>Ascomycota</taxon>
        <taxon>Pezizomycotina</taxon>
        <taxon>Sordariomycetes</taxon>
        <taxon>Hypocreomycetidae</taxon>
        <taxon>Hypocreales</taxon>
        <taxon>Bionectriaceae</taxon>
        <taxon>Emericellopsis</taxon>
    </lineage>
</organism>
<feature type="binding site" evidence="7">
    <location>
        <begin position="146"/>
        <end position="153"/>
    </location>
    <ligand>
        <name>substrate</name>
    </ligand>
</feature>
<dbReference type="GO" id="GO:0009249">
    <property type="term" value="P:protein lipoylation"/>
    <property type="evidence" value="ECO:0007669"/>
    <property type="project" value="InterPro"/>
</dbReference>
<dbReference type="GeneID" id="70289007"/>
<name>A0A9P8CWG1_9HYPO</name>
<comment type="function">
    <text evidence="5">Catalyzes the transfer of endogenously produced octanoic acid from octanoyl-acyl-carrier-protein onto the lipoyl domains of lipoate-dependent enzymes. Lipoyl-ACP can also act as a substrate although octanoyl-ACP is likely to be the physiological substrate.</text>
</comment>
<gene>
    <name evidence="10" type="ORF">F5Z01DRAFT_202589</name>
</gene>
<dbReference type="SUPFAM" id="SSF55681">
    <property type="entry name" value="Class II aaRS and biotin synthetases"/>
    <property type="match status" value="1"/>
</dbReference>
<feature type="binding site" evidence="7">
    <location>
        <begin position="236"/>
        <end position="238"/>
    </location>
    <ligand>
        <name>substrate</name>
    </ligand>
</feature>
<dbReference type="AlphaFoldDB" id="A0A9P8CWG1"/>
<dbReference type="PANTHER" id="PTHR10993:SF7">
    <property type="entry name" value="LIPOYLTRANSFERASE 2, MITOCHONDRIAL-RELATED"/>
    <property type="match status" value="1"/>
</dbReference>
<evidence type="ECO:0000313" key="10">
    <source>
        <dbReference type="EMBL" id="KAG9258571.1"/>
    </source>
</evidence>
<keyword evidence="4 5" id="KW-0012">Acyltransferase</keyword>
<keyword evidence="11" id="KW-1185">Reference proteome</keyword>
<feature type="site" description="Lowers pKa of active site Cys" evidence="8">
    <location>
        <position position="220"/>
    </location>
</feature>
<dbReference type="InterPro" id="IPR000544">
    <property type="entry name" value="Octanoyltransferase"/>
</dbReference>
<dbReference type="OrthoDB" id="19908at2759"/>
<dbReference type="EC" id="2.3.1.181" evidence="5"/>
<protein>
    <recommendedName>
        <fullName evidence="5">Octanoyltransferase</fullName>
        <ecNumber evidence="5">2.3.1.181</ecNumber>
    </recommendedName>
</protein>
<evidence type="ECO:0000313" key="11">
    <source>
        <dbReference type="Proteomes" id="UP000887229"/>
    </source>
</evidence>
<accession>A0A9P8CWG1</accession>
<dbReference type="Pfam" id="PF21948">
    <property type="entry name" value="LplA-B_cat"/>
    <property type="match status" value="1"/>
</dbReference>
<comment type="caution">
    <text evidence="10">The sequence shown here is derived from an EMBL/GenBank/DDBJ whole genome shotgun (WGS) entry which is preliminary data.</text>
</comment>
<sequence length="312" mass="34959">MPNPSIASMLARTRPIARCLRLRYVCARQASSKVPVEPPLLQHQHVSRSGLIGYSDANAIQSAFQHGFLQWKDRAKHDASRSTIEPPRPKLVSFECKPTFTIGRRQDASILEEQQATLTQPLQIDLPNRREPTQQTFTPQICKTQRGGLTTYHGPGQLVLWPVLDMHSPLYPNFTVKSYAGHLEATTQRVLYDLFGITTYIDDAEPGVWIAGSNGREDRKIAALGVHQRRYVTSLGLALNIDIAVTGDTNVNPWKRFVPCGIEGKGVTSVAAEADNRHKPARWDLEDLSKQWAKVFENGLFDPSLRTFTHGR</sequence>
<dbReference type="InterPro" id="IPR004143">
    <property type="entry name" value="BPL_LPL_catalytic"/>
</dbReference>
<reference evidence="10" key="1">
    <citation type="journal article" date="2021" name="IMA Fungus">
        <title>Genomic characterization of three marine fungi, including Emericellopsis atlantica sp. nov. with signatures of a generalist lifestyle and marine biomass degradation.</title>
        <authorList>
            <person name="Hagestad O.C."/>
            <person name="Hou L."/>
            <person name="Andersen J.H."/>
            <person name="Hansen E.H."/>
            <person name="Altermark B."/>
            <person name="Li C."/>
            <person name="Kuhnert E."/>
            <person name="Cox R.J."/>
            <person name="Crous P.W."/>
            <person name="Spatafora J.W."/>
            <person name="Lail K."/>
            <person name="Amirebrahimi M."/>
            <person name="Lipzen A."/>
            <person name="Pangilinan J."/>
            <person name="Andreopoulos W."/>
            <person name="Hayes R.D."/>
            <person name="Ng V."/>
            <person name="Grigoriev I.V."/>
            <person name="Jackson S.A."/>
            <person name="Sutton T.D.S."/>
            <person name="Dobson A.D.W."/>
            <person name="Rama T."/>
        </authorList>
    </citation>
    <scope>NUCLEOTIDE SEQUENCE</scope>
    <source>
        <strain evidence="10">TS7</strain>
    </source>
</reference>
<evidence type="ECO:0000256" key="3">
    <source>
        <dbReference type="ARBA" id="ARBA00022679"/>
    </source>
</evidence>
<evidence type="ECO:0000256" key="2">
    <source>
        <dbReference type="ARBA" id="ARBA00007907"/>
    </source>
</evidence>
<feature type="active site" description="Acyl-thioester intermediate" evidence="6">
    <location>
        <position position="260"/>
    </location>
</feature>
<evidence type="ECO:0000259" key="9">
    <source>
        <dbReference type="PROSITE" id="PS51733"/>
    </source>
</evidence>
<dbReference type="GO" id="GO:0033819">
    <property type="term" value="F:lipoyl(octanoyl) transferase activity"/>
    <property type="evidence" value="ECO:0007669"/>
    <property type="project" value="UniProtKB-EC"/>
</dbReference>
<evidence type="ECO:0000256" key="1">
    <source>
        <dbReference type="ARBA" id="ARBA00004821"/>
    </source>
</evidence>
<dbReference type="RefSeq" id="XP_046122495.1">
    <property type="nucleotide sequence ID" value="XM_046258104.1"/>
</dbReference>
<dbReference type="Proteomes" id="UP000887229">
    <property type="component" value="Unassembled WGS sequence"/>
</dbReference>
<keyword evidence="3 5" id="KW-0808">Transferase</keyword>
<dbReference type="InterPro" id="IPR045864">
    <property type="entry name" value="aa-tRNA-synth_II/BPL/LPL"/>
</dbReference>
<feature type="binding site" evidence="7">
    <location>
        <begin position="223"/>
        <end position="225"/>
    </location>
    <ligand>
        <name>substrate</name>
    </ligand>
</feature>